<dbReference type="RefSeq" id="WP_262574930.1">
    <property type="nucleotide sequence ID" value="NZ_JAOQKJ010000007.1"/>
</dbReference>
<organism evidence="1 2">
    <name type="scientific">Suilimivivens aceti</name>
    <dbReference type="NCBI Taxonomy" id="2981774"/>
    <lineage>
        <taxon>Bacteria</taxon>
        <taxon>Bacillati</taxon>
        <taxon>Bacillota</taxon>
        <taxon>Clostridia</taxon>
        <taxon>Lachnospirales</taxon>
        <taxon>Lachnospiraceae</taxon>
        <taxon>Suilimivivens</taxon>
    </lineage>
</organism>
<evidence type="ECO:0000313" key="2">
    <source>
        <dbReference type="Proteomes" id="UP001652432"/>
    </source>
</evidence>
<keyword evidence="2" id="KW-1185">Reference proteome</keyword>
<gene>
    <name evidence="1" type="ORF">OCV77_09970</name>
</gene>
<evidence type="ECO:0000313" key="1">
    <source>
        <dbReference type="EMBL" id="MCU6744823.1"/>
    </source>
</evidence>
<dbReference type="EMBL" id="JAOQKJ010000007">
    <property type="protein sequence ID" value="MCU6744823.1"/>
    <property type="molecule type" value="Genomic_DNA"/>
</dbReference>
<protein>
    <submittedName>
        <fullName evidence="1">Uncharacterized protein</fullName>
    </submittedName>
</protein>
<name>A0ABT2T3K0_9FIRM</name>
<dbReference type="Proteomes" id="UP001652432">
    <property type="component" value="Unassembled WGS sequence"/>
</dbReference>
<accession>A0ABT2T3K0</accession>
<proteinExistence type="predicted"/>
<comment type="caution">
    <text evidence="1">The sequence shown here is derived from an EMBL/GenBank/DDBJ whole genome shotgun (WGS) entry which is preliminary data.</text>
</comment>
<reference evidence="1 2" key="1">
    <citation type="journal article" date="2021" name="ISME Commun">
        <title>Automated analysis of genomic sequences facilitates high-throughput and comprehensive description of bacteria.</title>
        <authorList>
            <person name="Hitch T.C.A."/>
        </authorList>
    </citation>
    <scope>NUCLEOTIDE SEQUENCE [LARGE SCALE GENOMIC DNA]</scope>
    <source>
        <strain evidence="1 2">Sanger_18</strain>
    </source>
</reference>
<sequence length="64" mass="7285">MVKEKRYTIESELTNALLRFSFGKLTVEEAEDRARTAAANWDSSNEALAHKGLNWYAKQIVAKL</sequence>